<dbReference type="Pfam" id="PF01740">
    <property type="entry name" value="STAS"/>
    <property type="match status" value="1"/>
</dbReference>
<dbReference type="PANTHER" id="PTHR33745">
    <property type="entry name" value="RSBT ANTAGONIST PROTEIN RSBS-RELATED"/>
    <property type="match status" value="1"/>
</dbReference>
<dbReference type="Gene3D" id="3.30.750.24">
    <property type="entry name" value="STAS domain"/>
    <property type="match status" value="1"/>
</dbReference>
<dbReference type="PROSITE" id="PS50801">
    <property type="entry name" value="STAS"/>
    <property type="match status" value="1"/>
</dbReference>
<dbReference type="PANTHER" id="PTHR33745:SF3">
    <property type="entry name" value="RSBT CO-ANTAGONIST PROTEIN RSBRC"/>
    <property type="match status" value="1"/>
</dbReference>
<dbReference type="InterPro" id="IPR036513">
    <property type="entry name" value="STAS_dom_sf"/>
</dbReference>
<name>A0ABW5T513_9BACI</name>
<protein>
    <submittedName>
        <fullName evidence="3">STAS domain-containing protein</fullName>
    </submittedName>
</protein>
<keyword evidence="4" id="KW-1185">Reference proteome</keyword>
<evidence type="ECO:0000259" key="2">
    <source>
        <dbReference type="PROSITE" id="PS50801"/>
    </source>
</evidence>
<dbReference type="InterPro" id="IPR051932">
    <property type="entry name" value="Bact_StressResp_Reg"/>
</dbReference>
<gene>
    <name evidence="3" type="ORF">ACFSUB_14220</name>
</gene>
<dbReference type="EMBL" id="JBHUML010000005">
    <property type="protein sequence ID" value="MFD2706618.1"/>
    <property type="molecule type" value="Genomic_DNA"/>
</dbReference>
<dbReference type="InterPro" id="IPR002645">
    <property type="entry name" value="STAS_dom"/>
</dbReference>
<evidence type="ECO:0000313" key="4">
    <source>
        <dbReference type="Proteomes" id="UP001597520"/>
    </source>
</evidence>
<keyword evidence="1" id="KW-0597">Phosphoprotein</keyword>
<proteinExistence type="predicted"/>
<dbReference type="Proteomes" id="UP001597520">
    <property type="component" value="Unassembled WGS sequence"/>
</dbReference>
<evidence type="ECO:0000313" key="3">
    <source>
        <dbReference type="EMBL" id="MFD2706618.1"/>
    </source>
</evidence>
<dbReference type="RefSeq" id="WP_380713924.1">
    <property type="nucleotide sequence ID" value="NZ_JBHUML010000005.1"/>
</dbReference>
<organism evidence="3 4">
    <name type="scientific">Salibacterium lacus</name>
    <dbReference type="NCBI Taxonomy" id="1898109"/>
    <lineage>
        <taxon>Bacteria</taxon>
        <taxon>Bacillati</taxon>
        <taxon>Bacillota</taxon>
        <taxon>Bacilli</taxon>
        <taxon>Bacillales</taxon>
        <taxon>Bacillaceae</taxon>
    </lineage>
</organism>
<accession>A0ABW5T513</accession>
<dbReference type="CDD" id="cd07041">
    <property type="entry name" value="STAS_RsbR_RsbS_like"/>
    <property type="match status" value="1"/>
</dbReference>
<evidence type="ECO:0000256" key="1">
    <source>
        <dbReference type="ARBA" id="ARBA00022553"/>
    </source>
</evidence>
<comment type="caution">
    <text evidence="3">The sequence shown here is derived from an EMBL/GenBank/DDBJ whole genome shotgun (WGS) entry which is preliminary data.</text>
</comment>
<dbReference type="SUPFAM" id="SSF52091">
    <property type="entry name" value="SpoIIaa-like"/>
    <property type="match status" value="1"/>
</dbReference>
<feature type="domain" description="STAS" evidence="2">
    <location>
        <begin position="160"/>
        <end position="272"/>
    </location>
</feature>
<reference evidence="4" key="1">
    <citation type="journal article" date="2019" name="Int. J. Syst. Evol. Microbiol.">
        <title>The Global Catalogue of Microorganisms (GCM) 10K type strain sequencing project: providing services to taxonomists for standard genome sequencing and annotation.</title>
        <authorList>
            <consortium name="The Broad Institute Genomics Platform"/>
            <consortium name="The Broad Institute Genome Sequencing Center for Infectious Disease"/>
            <person name="Wu L."/>
            <person name="Ma J."/>
        </authorList>
    </citation>
    <scope>NUCLEOTIDE SEQUENCE [LARGE SCALE GENOMIC DNA]</scope>
    <source>
        <strain evidence="4">KCTC 33792</strain>
    </source>
</reference>
<sequence>MDVVYQEGQNIRAFLEANQNIFEEQLLQEAGDVREKIEEIQRIGNIDLIANAHKLVRYIIDQHEEDLIAFSEQEGEAWAKYSLTLTFKLEWVQAIRRTIWRFVERYEELLPEQRETKDFFALEKRINDFVDKFLNSFFLSYSRYKDRLLESQQQLVENLSVPFIPVSASMCVLPLIGKLDLERMNIIEEKVLMQISDQGIKILLIDLSGIAHIEGDVAERLIRVIDGIHIMGSQAVITGMRPEAARKMIELGINFEGKVETKGSLQQALSDYFVSTAEEL</sequence>